<accession>A0A2I0U5F3</accession>
<dbReference type="Proteomes" id="UP000233556">
    <property type="component" value="Unassembled WGS sequence"/>
</dbReference>
<reference evidence="2" key="1">
    <citation type="submission" date="2017-11" db="EMBL/GenBank/DDBJ databases">
        <authorList>
            <person name="Lima N.C."/>
            <person name="Parody-Merino A.M."/>
            <person name="Battley P.F."/>
            <person name="Fidler A.E."/>
            <person name="Prosdocimi F."/>
        </authorList>
    </citation>
    <scope>NUCLEOTIDE SEQUENCE [LARGE SCALE GENOMIC DNA]</scope>
</reference>
<gene>
    <name evidence="1" type="ORF">llap_8482</name>
</gene>
<keyword evidence="2" id="KW-1185">Reference proteome</keyword>
<evidence type="ECO:0000313" key="1">
    <source>
        <dbReference type="EMBL" id="PKU41213.1"/>
    </source>
</evidence>
<protein>
    <submittedName>
        <fullName evidence="1">Uncharacterized protein</fullName>
    </submittedName>
</protein>
<dbReference type="AlphaFoldDB" id="A0A2I0U5F3"/>
<dbReference type="EMBL" id="KZ506146">
    <property type="protein sequence ID" value="PKU41213.1"/>
    <property type="molecule type" value="Genomic_DNA"/>
</dbReference>
<organism evidence="1 2">
    <name type="scientific">Limosa lapponica baueri</name>
    <dbReference type="NCBI Taxonomy" id="1758121"/>
    <lineage>
        <taxon>Eukaryota</taxon>
        <taxon>Metazoa</taxon>
        <taxon>Chordata</taxon>
        <taxon>Craniata</taxon>
        <taxon>Vertebrata</taxon>
        <taxon>Euteleostomi</taxon>
        <taxon>Archelosauria</taxon>
        <taxon>Archosauria</taxon>
        <taxon>Dinosauria</taxon>
        <taxon>Saurischia</taxon>
        <taxon>Theropoda</taxon>
        <taxon>Coelurosauria</taxon>
        <taxon>Aves</taxon>
        <taxon>Neognathae</taxon>
        <taxon>Neoaves</taxon>
        <taxon>Charadriiformes</taxon>
        <taxon>Scolopacidae</taxon>
        <taxon>Limosa</taxon>
    </lineage>
</organism>
<proteinExistence type="predicted"/>
<reference evidence="2" key="2">
    <citation type="submission" date="2017-12" db="EMBL/GenBank/DDBJ databases">
        <title>Genome sequence of the Bar-tailed Godwit (Limosa lapponica baueri).</title>
        <authorList>
            <person name="Lima N.C.B."/>
            <person name="Parody-Merino A.M."/>
            <person name="Battley P.F."/>
            <person name="Fidler A.E."/>
            <person name="Prosdocimi F."/>
        </authorList>
    </citation>
    <scope>NUCLEOTIDE SEQUENCE [LARGE SCALE GENOMIC DNA]</scope>
</reference>
<evidence type="ECO:0000313" key="2">
    <source>
        <dbReference type="Proteomes" id="UP000233556"/>
    </source>
</evidence>
<sequence>MEILALELVPGRYLETSRNMTLPLADVVRAQVTVKCRQVLLVDGLLLKKVMKTQFAFGFFRKALEVLFSRNITVIVRSSGLVSATEVGSVHDGKSLEEKIEEYASINITESIEKLVMPLYIVSV</sequence>
<name>A0A2I0U5F3_LIMLA</name>